<feature type="region of interest" description="Disordered" evidence="1">
    <location>
        <begin position="12"/>
        <end position="35"/>
    </location>
</feature>
<dbReference type="EMBL" id="CP000473">
    <property type="protein sequence ID" value="ABJ88229.1"/>
    <property type="molecule type" value="Genomic_DNA"/>
</dbReference>
<evidence type="ECO:0008006" key="3">
    <source>
        <dbReference type="Google" id="ProtNLM"/>
    </source>
</evidence>
<dbReference type="AlphaFoldDB" id="Q01Q41"/>
<dbReference type="KEGG" id="sus:Acid_7318"/>
<proteinExistence type="predicted"/>
<dbReference type="STRING" id="234267.Acid_7318"/>
<evidence type="ECO:0000313" key="2">
    <source>
        <dbReference type="EMBL" id="ABJ88229.1"/>
    </source>
</evidence>
<reference evidence="2" key="1">
    <citation type="submission" date="2006-10" db="EMBL/GenBank/DDBJ databases">
        <title>Complete sequence of Solibacter usitatus Ellin6076.</title>
        <authorList>
            <consortium name="US DOE Joint Genome Institute"/>
            <person name="Copeland A."/>
            <person name="Lucas S."/>
            <person name="Lapidus A."/>
            <person name="Barry K."/>
            <person name="Detter J.C."/>
            <person name="Glavina del Rio T."/>
            <person name="Hammon N."/>
            <person name="Israni S."/>
            <person name="Dalin E."/>
            <person name="Tice H."/>
            <person name="Pitluck S."/>
            <person name="Thompson L.S."/>
            <person name="Brettin T."/>
            <person name="Bruce D."/>
            <person name="Han C."/>
            <person name="Tapia R."/>
            <person name="Gilna P."/>
            <person name="Schmutz J."/>
            <person name="Larimer F."/>
            <person name="Land M."/>
            <person name="Hauser L."/>
            <person name="Kyrpides N."/>
            <person name="Mikhailova N."/>
            <person name="Janssen P.H."/>
            <person name="Kuske C.R."/>
            <person name="Richardson P."/>
        </authorList>
    </citation>
    <scope>NUCLEOTIDE SEQUENCE</scope>
    <source>
        <strain evidence="2">Ellin6076</strain>
    </source>
</reference>
<sequence length="164" mass="18015">MATLPAFFKKNEAPAGAPQGAEAVTRTTRTRPERDPFQLRALPHEGVFFYCKRIDNSRLVRESDPKSRGACWSAIGAACVLVVLLTSSFAPSVATTIAGYKLEALRLEERRLREESRTLDLQEAELLSPARLDQLARQNNLVAPSPGQVFHLEGKPEGAVAMVK</sequence>
<protein>
    <recommendedName>
        <fullName evidence="3">Cell division protein FtsL</fullName>
    </recommendedName>
</protein>
<dbReference type="InParanoid" id="Q01Q41"/>
<dbReference type="eggNOG" id="COG2919">
    <property type="taxonomic scope" value="Bacteria"/>
</dbReference>
<dbReference type="OrthoDB" id="129429at2"/>
<feature type="compositionally biased region" description="Low complexity" evidence="1">
    <location>
        <begin position="13"/>
        <end position="27"/>
    </location>
</feature>
<gene>
    <name evidence="2" type="ordered locus">Acid_7318</name>
</gene>
<accession>Q01Q41</accession>
<organism evidence="2">
    <name type="scientific">Solibacter usitatus (strain Ellin6076)</name>
    <dbReference type="NCBI Taxonomy" id="234267"/>
    <lineage>
        <taxon>Bacteria</taxon>
        <taxon>Pseudomonadati</taxon>
        <taxon>Acidobacteriota</taxon>
        <taxon>Terriglobia</taxon>
        <taxon>Bryobacterales</taxon>
        <taxon>Solibacteraceae</taxon>
        <taxon>Candidatus Solibacter</taxon>
    </lineage>
</organism>
<dbReference type="HOGENOM" id="CLU_1649914_0_0_0"/>
<name>Q01Q41_SOLUE</name>
<evidence type="ECO:0000256" key="1">
    <source>
        <dbReference type="SAM" id="MobiDB-lite"/>
    </source>
</evidence>